<name>A0A2P2PIY9_RHIMU</name>
<proteinExistence type="predicted"/>
<dbReference type="EMBL" id="GGEC01074158">
    <property type="protein sequence ID" value="MBX54642.1"/>
    <property type="molecule type" value="Transcribed_RNA"/>
</dbReference>
<accession>A0A2P2PIY9</accession>
<dbReference type="AlphaFoldDB" id="A0A2P2PIY9"/>
<organism evidence="1">
    <name type="scientific">Rhizophora mucronata</name>
    <name type="common">Asiatic mangrove</name>
    <dbReference type="NCBI Taxonomy" id="61149"/>
    <lineage>
        <taxon>Eukaryota</taxon>
        <taxon>Viridiplantae</taxon>
        <taxon>Streptophyta</taxon>
        <taxon>Embryophyta</taxon>
        <taxon>Tracheophyta</taxon>
        <taxon>Spermatophyta</taxon>
        <taxon>Magnoliopsida</taxon>
        <taxon>eudicotyledons</taxon>
        <taxon>Gunneridae</taxon>
        <taxon>Pentapetalae</taxon>
        <taxon>rosids</taxon>
        <taxon>fabids</taxon>
        <taxon>Malpighiales</taxon>
        <taxon>Rhizophoraceae</taxon>
        <taxon>Rhizophora</taxon>
    </lineage>
</organism>
<sequence length="39" mass="4118">MTDHPLTGTEAVFFIGGSSRLNLDVSVLGLKFPKPSATI</sequence>
<reference evidence="1" key="1">
    <citation type="submission" date="2018-02" db="EMBL/GenBank/DDBJ databases">
        <title>Rhizophora mucronata_Transcriptome.</title>
        <authorList>
            <person name="Meera S.P."/>
            <person name="Sreeshan A."/>
            <person name="Augustine A."/>
        </authorList>
    </citation>
    <scope>NUCLEOTIDE SEQUENCE</scope>
    <source>
        <tissue evidence="1">Leaf</tissue>
    </source>
</reference>
<evidence type="ECO:0000313" key="1">
    <source>
        <dbReference type="EMBL" id="MBX54642.1"/>
    </source>
</evidence>
<protein>
    <submittedName>
        <fullName evidence="1">Uncharacterized protein</fullName>
    </submittedName>
</protein>